<proteinExistence type="predicted"/>
<protein>
    <submittedName>
        <fullName evidence="1">Uncharacterized protein</fullName>
    </submittedName>
</protein>
<dbReference type="EMBL" id="UINC01042816">
    <property type="protein sequence ID" value="SVB45957.1"/>
    <property type="molecule type" value="Genomic_DNA"/>
</dbReference>
<reference evidence="1" key="1">
    <citation type="submission" date="2018-05" db="EMBL/GenBank/DDBJ databases">
        <authorList>
            <person name="Lanie J.A."/>
            <person name="Ng W.-L."/>
            <person name="Kazmierczak K.M."/>
            <person name="Andrzejewski T.M."/>
            <person name="Davidsen T.M."/>
            <person name="Wayne K.J."/>
            <person name="Tettelin H."/>
            <person name="Glass J.I."/>
            <person name="Rusch D."/>
            <person name="Podicherti R."/>
            <person name="Tsui H.-C.T."/>
            <person name="Winkler M.E."/>
        </authorList>
    </citation>
    <scope>NUCLEOTIDE SEQUENCE</scope>
</reference>
<organism evidence="1">
    <name type="scientific">marine metagenome</name>
    <dbReference type="NCBI Taxonomy" id="408172"/>
    <lineage>
        <taxon>unclassified sequences</taxon>
        <taxon>metagenomes</taxon>
        <taxon>ecological metagenomes</taxon>
    </lineage>
</organism>
<dbReference type="AlphaFoldDB" id="A0A382E7X4"/>
<gene>
    <name evidence="1" type="ORF">METZ01_LOCUS198811</name>
</gene>
<sequence>CISWAIDKEINIIKGIYLTISKSTKNYPTMCVGYKQKTPRMWG</sequence>
<feature type="non-terminal residue" evidence="1">
    <location>
        <position position="1"/>
    </location>
</feature>
<name>A0A382E7X4_9ZZZZ</name>
<accession>A0A382E7X4</accession>
<evidence type="ECO:0000313" key="1">
    <source>
        <dbReference type="EMBL" id="SVB45957.1"/>
    </source>
</evidence>